<dbReference type="Gene3D" id="1.20.1600.10">
    <property type="entry name" value="Outer membrane efflux proteins (OEP)"/>
    <property type="match status" value="1"/>
</dbReference>
<dbReference type="PANTHER" id="PTHR30203">
    <property type="entry name" value="OUTER MEMBRANE CATION EFFLUX PROTEIN"/>
    <property type="match status" value="1"/>
</dbReference>
<dbReference type="KEGG" id="aay:WYH_03183"/>
<dbReference type="SUPFAM" id="SSF56954">
    <property type="entry name" value="Outer membrane efflux proteins (OEP)"/>
    <property type="match status" value="1"/>
</dbReference>
<feature type="chain" id="PRO_5001436269" evidence="2">
    <location>
        <begin position="34"/>
        <end position="484"/>
    </location>
</feature>
<dbReference type="Proteomes" id="UP000034392">
    <property type="component" value="Chromosome"/>
</dbReference>
<dbReference type="PATRIC" id="fig|1267766.3.peg.3228"/>
<evidence type="ECO:0000256" key="2">
    <source>
        <dbReference type="RuleBase" id="RU362097"/>
    </source>
</evidence>
<dbReference type="PROSITE" id="PS51257">
    <property type="entry name" value="PROKAR_LIPOPROTEIN"/>
    <property type="match status" value="1"/>
</dbReference>
<dbReference type="GO" id="GO:0015562">
    <property type="term" value="F:efflux transmembrane transporter activity"/>
    <property type="evidence" value="ECO:0007669"/>
    <property type="project" value="InterPro"/>
</dbReference>
<keyword evidence="2" id="KW-1134">Transmembrane beta strand</keyword>
<dbReference type="PANTHER" id="PTHR30203:SF25">
    <property type="entry name" value="OUTER MEMBRANE PROTEIN-RELATED"/>
    <property type="match status" value="1"/>
</dbReference>
<dbReference type="GO" id="GO:0005886">
    <property type="term" value="C:plasma membrane"/>
    <property type="evidence" value="ECO:0007669"/>
    <property type="project" value="UniProtKB-SubCell"/>
</dbReference>
<evidence type="ECO:0000313" key="4">
    <source>
        <dbReference type="Proteomes" id="UP000034392"/>
    </source>
</evidence>
<keyword evidence="2" id="KW-0812">Transmembrane</keyword>
<evidence type="ECO:0000256" key="1">
    <source>
        <dbReference type="ARBA" id="ARBA00007613"/>
    </source>
</evidence>
<keyword evidence="2" id="KW-0732">Signal</keyword>
<keyword evidence="2" id="KW-0449">Lipoprotein</keyword>
<keyword evidence="4" id="KW-1185">Reference proteome</keyword>
<feature type="signal peptide" evidence="2">
    <location>
        <begin position="1"/>
        <end position="33"/>
    </location>
</feature>
<organism evidence="3 4">
    <name type="scientific">Croceibacterium atlanticum</name>
    <dbReference type="NCBI Taxonomy" id="1267766"/>
    <lineage>
        <taxon>Bacteria</taxon>
        <taxon>Pseudomonadati</taxon>
        <taxon>Pseudomonadota</taxon>
        <taxon>Alphaproteobacteria</taxon>
        <taxon>Sphingomonadales</taxon>
        <taxon>Erythrobacteraceae</taxon>
        <taxon>Croceibacterium</taxon>
    </lineage>
</organism>
<dbReference type="EMBL" id="CP011452">
    <property type="protein sequence ID" value="AKH44202.1"/>
    <property type="molecule type" value="Genomic_DNA"/>
</dbReference>
<dbReference type="InterPro" id="IPR010131">
    <property type="entry name" value="MdtP/NodT-like"/>
</dbReference>
<dbReference type="Pfam" id="PF02321">
    <property type="entry name" value="OEP"/>
    <property type="match status" value="2"/>
</dbReference>
<keyword evidence="2" id="KW-0472">Membrane</keyword>
<dbReference type="Gene3D" id="2.20.200.10">
    <property type="entry name" value="Outer membrane efflux proteins (OEP)"/>
    <property type="match status" value="1"/>
</dbReference>
<comment type="subcellular location">
    <subcellularLocation>
        <location evidence="2">Cell membrane</location>
        <topology evidence="2">Lipid-anchor</topology>
    </subcellularLocation>
</comment>
<keyword evidence="2" id="KW-0564">Palmitate</keyword>
<dbReference type="NCBIfam" id="TIGR01845">
    <property type="entry name" value="outer_NodT"/>
    <property type="match status" value="1"/>
</dbReference>
<comment type="similarity">
    <text evidence="1 2">Belongs to the outer membrane factor (OMF) (TC 1.B.17) family.</text>
</comment>
<gene>
    <name evidence="3" type="primary">oprM_6</name>
    <name evidence="3" type="ORF">WYH_03183</name>
</gene>
<dbReference type="AlphaFoldDB" id="A0A0F7KYA4"/>
<dbReference type="STRING" id="1267766.WYH_03183"/>
<reference evidence="3" key="1">
    <citation type="submission" date="2015-05" db="EMBL/GenBank/DDBJ databases">
        <title>The complete genome of Altererythrobacter atlanticus strain 26DY36.</title>
        <authorList>
            <person name="Wu Y.-H."/>
            <person name="Cheng H."/>
            <person name="Wu X.-W."/>
        </authorList>
    </citation>
    <scope>NUCLEOTIDE SEQUENCE [LARGE SCALE GENOMIC DNA]</scope>
    <source>
        <strain evidence="3">26DY36</strain>
    </source>
</reference>
<proteinExistence type="inferred from homology"/>
<protein>
    <submittedName>
        <fullName evidence="3">Outer membrane protein OprM</fullName>
    </submittedName>
</protein>
<dbReference type="InterPro" id="IPR003423">
    <property type="entry name" value="OMP_efflux"/>
</dbReference>
<name>A0A0F7KYA4_9SPHN</name>
<evidence type="ECO:0000313" key="3">
    <source>
        <dbReference type="EMBL" id="AKH44202.1"/>
    </source>
</evidence>
<accession>A0A0F7KYA4</accession>
<sequence>MGRYWGKPMYSRRTVRKAACLAVCAGGVFSLGACSTAYIPPAQTGSDIPEQWAESDPAPVSRDIAEYWTTLDDPLVSEFVQAGLAENLDLAQSAARLEQARASFRQARAGWLPQINASGRTTQEVGDFAQDDLQISLGADASWEMDLFGRIGGNVAASQADLLAAGYSLADLQRLIVGQVAQATINAHATSLQLAIARDTLGYQDENLQIAQWRNQAGLVSSLDVEQARTQRAQTAATIPQLESNLAATANGISTLIGEPPGRVLALLADSAAVPKPPIMAGFEPPAEVLRRRPDVRGAEATLVAAGARVGVARAQLLPLVQLSGTVNTASVGLGDLFDVITGALYGSISQLIFDGGRTAAQIDSAEAAADGALAAWRQSILGALEDVESAAVNLRSARERVAIFGEALDAANNSAILARSQYQSGLTDFRTLLTAENQLLSARNSLIAAEAERANAFISLTQALGGGWSPDDYPMPSTDGIEQ</sequence>